<dbReference type="Proteomes" id="UP000656367">
    <property type="component" value="Unassembled WGS sequence"/>
</dbReference>
<proteinExistence type="predicted"/>
<gene>
    <name evidence="1" type="ORF">GCM10009006_35440</name>
</gene>
<reference evidence="1" key="2">
    <citation type="submission" date="2020-09" db="EMBL/GenBank/DDBJ databases">
        <authorList>
            <person name="Sun Q."/>
            <person name="Ohkuma M."/>
        </authorList>
    </citation>
    <scope>NUCLEOTIDE SEQUENCE</scope>
    <source>
        <strain evidence="1">JCM 15759</strain>
    </source>
</reference>
<name>A0A830FM84_HALAR</name>
<accession>A0A830FM84</accession>
<evidence type="ECO:0000313" key="1">
    <source>
        <dbReference type="EMBL" id="GGM51193.1"/>
    </source>
</evidence>
<protein>
    <submittedName>
        <fullName evidence="1">Uncharacterized protein</fullName>
    </submittedName>
</protein>
<reference evidence="1" key="1">
    <citation type="journal article" date="2014" name="Int. J. Syst. Evol. Microbiol.">
        <title>Complete genome sequence of Corynebacterium casei LMG S-19264T (=DSM 44701T), isolated from a smear-ripened cheese.</title>
        <authorList>
            <consortium name="US DOE Joint Genome Institute (JGI-PGF)"/>
            <person name="Walter F."/>
            <person name="Albersmeier A."/>
            <person name="Kalinowski J."/>
            <person name="Ruckert C."/>
        </authorList>
    </citation>
    <scope>NUCLEOTIDE SEQUENCE</scope>
    <source>
        <strain evidence="1">JCM 15759</strain>
    </source>
</reference>
<organism evidence="1 2">
    <name type="scientific">Haloarcula argentinensis</name>
    <dbReference type="NCBI Taxonomy" id="43776"/>
    <lineage>
        <taxon>Archaea</taxon>
        <taxon>Methanobacteriati</taxon>
        <taxon>Methanobacteriota</taxon>
        <taxon>Stenosarchaea group</taxon>
        <taxon>Halobacteria</taxon>
        <taxon>Halobacteriales</taxon>
        <taxon>Haloarculaceae</taxon>
        <taxon>Haloarcula</taxon>
    </lineage>
</organism>
<comment type="caution">
    <text evidence="1">The sequence shown here is derived from an EMBL/GenBank/DDBJ whole genome shotgun (WGS) entry which is preliminary data.</text>
</comment>
<sequence>MSDIDPPDDIPTEVLQILEESEDPQLREIIHYAQQLLRDHPSLTEAVEAREGEDLVRINDHGAYTTVIVERPDETGEARGPFSYRVKWEPNIDDDGGSYKWHYLGRVVEDTET</sequence>
<dbReference type="EMBL" id="BMON01000006">
    <property type="protein sequence ID" value="GGM51193.1"/>
    <property type="molecule type" value="Genomic_DNA"/>
</dbReference>
<dbReference type="AlphaFoldDB" id="A0A830FM84"/>
<evidence type="ECO:0000313" key="2">
    <source>
        <dbReference type="Proteomes" id="UP000656367"/>
    </source>
</evidence>
<dbReference type="RefSeq" id="WP_229727373.1">
    <property type="nucleotide sequence ID" value="NZ_BMON01000006.1"/>
</dbReference>